<keyword evidence="3" id="KW-1003">Cell membrane</keyword>
<dbReference type="Pfam" id="PF00664">
    <property type="entry name" value="ABC_membrane"/>
    <property type="match status" value="1"/>
</dbReference>
<dbReference type="GO" id="GO:0015421">
    <property type="term" value="F:ABC-type oligopeptide transporter activity"/>
    <property type="evidence" value="ECO:0007669"/>
    <property type="project" value="TreeGrafter"/>
</dbReference>
<keyword evidence="6" id="KW-0547">Nucleotide-binding</keyword>
<dbReference type="PANTHER" id="PTHR43394:SF1">
    <property type="entry name" value="ATP-BINDING CASSETTE SUB-FAMILY B MEMBER 10, MITOCHONDRIAL"/>
    <property type="match status" value="1"/>
</dbReference>
<dbReference type="GO" id="GO:0005524">
    <property type="term" value="F:ATP binding"/>
    <property type="evidence" value="ECO:0007669"/>
    <property type="project" value="UniProtKB-KW"/>
</dbReference>
<comment type="subcellular location">
    <subcellularLocation>
        <location evidence="1">Cell inner membrane</location>
        <topology evidence="1">Multi-pass membrane protein</topology>
    </subcellularLocation>
</comment>
<dbReference type="Gene3D" id="3.40.50.300">
    <property type="entry name" value="P-loop containing nucleotide triphosphate hydrolases"/>
    <property type="match status" value="1"/>
</dbReference>
<feature type="compositionally biased region" description="Gly residues" evidence="11">
    <location>
        <begin position="1"/>
        <end position="12"/>
    </location>
</feature>
<evidence type="ECO:0000256" key="3">
    <source>
        <dbReference type="ARBA" id="ARBA00022475"/>
    </source>
</evidence>
<comment type="similarity">
    <text evidence="10">Belongs to the ABC transporter superfamily. Siderophore-Fe(3+) uptake transporter (SIUT) (TC 3.A.1.21) family.</text>
</comment>
<dbReference type="SUPFAM" id="SSF52540">
    <property type="entry name" value="P-loop containing nucleoside triphosphate hydrolases"/>
    <property type="match status" value="1"/>
</dbReference>
<dbReference type="EMBL" id="CP049863">
    <property type="protein sequence ID" value="QIK63558.1"/>
    <property type="molecule type" value="Genomic_DNA"/>
</dbReference>
<feature type="domain" description="ABC transporter" evidence="13">
    <location>
        <begin position="384"/>
        <end position="622"/>
    </location>
</feature>
<name>A0A6G7XGQ7_9MICO</name>
<proteinExistence type="inferred from homology"/>
<reference evidence="15 16" key="1">
    <citation type="submission" date="2020-03" db="EMBL/GenBank/DDBJ databases">
        <title>Leucobacter sp. nov., isolated from beetles.</title>
        <authorList>
            <person name="Hyun D.-W."/>
            <person name="Bae J.-W."/>
        </authorList>
    </citation>
    <scope>NUCLEOTIDE SEQUENCE [LARGE SCALE GENOMIC DNA]</scope>
    <source>
        <strain evidence="15 16">HDW9C</strain>
    </source>
</reference>
<dbReference type="InterPro" id="IPR017871">
    <property type="entry name" value="ABC_transporter-like_CS"/>
</dbReference>
<keyword evidence="8 12" id="KW-1133">Transmembrane helix</keyword>
<sequence length="627" mass="67870">MSMAGGVRGGRGSRVSGGDTKLQREMNKEAPEIPRLGGRIAELFQPYRGRLVVIVVLVLISAALGIVPPLLTERVFDDGLFPPSGAPNMTVLAWLVGGMIFAYVLSSGLGIVQTLFTARVGNRVMGDLRIRLFEHLQSMELGFFSRTKTGVIQSRLQNDVGGVANVLTNTVSNVIGNTVNVIAAVVAMLLLSWQLTLIALVLMPVIVFAQRRVGQVRAKIAGRTQESLSEMTAITQETLSISGVLLAKTFSRQQAETERYSGENDTQIELQVRQTMSGQVFFALVSVFMSAIPAIVYLVSGWLISGAQGSGFDPGITAGTIVAFTTVQSRLLFPLMALMRVALDLQTSRALFARIFEYLDLKPTIVDLPDARTPSMEQSHDGSVEFEEVTFRYPDASSDEPPTLDRVSFSVAPGEFVAFVGASGSGKTTIGSLVPRLYDATSGVVRYGGDDVRELRQGELMDRIGVVTQEAYLFHASIAANLRYAKPDATDAELEAAARLANIHDTIESFADGYDTIVGERGYRLSGGEKQRIAIARVLLKNPRVLVLDEATSALDTVNERIVQRALDGARSGRTTIAIAHRLSTIFEADRIYVVGGGRILEQGTHAELLAREGAYATLFEQQHRAG</sequence>
<keyword evidence="2" id="KW-0813">Transport</keyword>
<evidence type="ECO:0000256" key="12">
    <source>
        <dbReference type="SAM" id="Phobius"/>
    </source>
</evidence>
<dbReference type="GO" id="GO:0090374">
    <property type="term" value="P:oligopeptide export from mitochondrion"/>
    <property type="evidence" value="ECO:0007669"/>
    <property type="project" value="TreeGrafter"/>
</dbReference>
<evidence type="ECO:0000256" key="9">
    <source>
        <dbReference type="ARBA" id="ARBA00023136"/>
    </source>
</evidence>
<feature type="transmembrane region" description="Helical" evidence="12">
    <location>
        <begin position="51"/>
        <end position="71"/>
    </location>
</feature>
<dbReference type="SUPFAM" id="SSF90123">
    <property type="entry name" value="ABC transporter transmembrane region"/>
    <property type="match status" value="1"/>
</dbReference>
<feature type="region of interest" description="Disordered" evidence="11">
    <location>
        <begin position="1"/>
        <end position="28"/>
    </location>
</feature>
<dbReference type="GO" id="GO:0016887">
    <property type="term" value="F:ATP hydrolysis activity"/>
    <property type="evidence" value="ECO:0007669"/>
    <property type="project" value="InterPro"/>
</dbReference>
<dbReference type="InterPro" id="IPR003439">
    <property type="entry name" value="ABC_transporter-like_ATP-bd"/>
</dbReference>
<evidence type="ECO:0000256" key="4">
    <source>
        <dbReference type="ARBA" id="ARBA00022519"/>
    </source>
</evidence>
<dbReference type="InterPro" id="IPR036640">
    <property type="entry name" value="ABC1_TM_sf"/>
</dbReference>
<feature type="transmembrane region" description="Helical" evidence="12">
    <location>
        <begin position="156"/>
        <end position="175"/>
    </location>
</feature>
<dbReference type="FunFam" id="3.40.50.300:FF:000221">
    <property type="entry name" value="Multidrug ABC transporter ATP-binding protein"/>
    <property type="match status" value="1"/>
</dbReference>
<evidence type="ECO:0000256" key="2">
    <source>
        <dbReference type="ARBA" id="ARBA00022448"/>
    </source>
</evidence>
<evidence type="ECO:0000259" key="14">
    <source>
        <dbReference type="PROSITE" id="PS50929"/>
    </source>
</evidence>
<evidence type="ECO:0000313" key="16">
    <source>
        <dbReference type="Proteomes" id="UP000502677"/>
    </source>
</evidence>
<dbReference type="KEGG" id="lvi:G7068_10380"/>
<evidence type="ECO:0000256" key="10">
    <source>
        <dbReference type="ARBA" id="ARBA00023455"/>
    </source>
</evidence>
<dbReference type="SMART" id="SM00382">
    <property type="entry name" value="AAA"/>
    <property type="match status" value="1"/>
</dbReference>
<keyword evidence="16" id="KW-1185">Reference proteome</keyword>
<dbReference type="RefSeq" id="WP_166291795.1">
    <property type="nucleotide sequence ID" value="NZ_CP049863.1"/>
</dbReference>
<dbReference type="PROSITE" id="PS50893">
    <property type="entry name" value="ABC_TRANSPORTER_2"/>
    <property type="match status" value="1"/>
</dbReference>
<dbReference type="CDD" id="cd18550">
    <property type="entry name" value="ABC_6TM_exporter_like"/>
    <property type="match status" value="1"/>
</dbReference>
<evidence type="ECO:0000256" key="7">
    <source>
        <dbReference type="ARBA" id="ARBA00022840"/>
    </source>
</evidence>
<feature type="transmembrane region" description="Helical" evidence="12">
    <location>
        <begin position="91"/>
        <end position="116"/>
    </location>
</feature>
<dbReference type="GO" id="GO:0005886">
    <property type="term" value="C:plasma membrane"/>
    <property type="evidence" value="ECO:0007669"/>
    <property type="project" value="UniProtKB-SubCell"/>
</dbReference>
<dbReference type="Pfam" id="PF00005">
    <property type="entry name" value="ABC_tran"/>
    <property type="match status" value="1"/>
</dbReference>
<dbReference type="Gene3D" id="1.20.1560.10">
    <property type="entry name" value="ABC transporter type 1, transmembrane domain"/>
    <property type="match status" value="1"/>
</dbReference>
<keyword evidence="4" id="KW-0997">Cell inner membrane</keyword>
<evidence type="ECO:0000259" key="13">
    <source>
        <dbReference type="PROSITE" id="PS50893"/>
    </source>
</evidence>
<protein>
    <submittedName>
        <fullName evidence="15">ABC transporter ATP-binding protein</fullName>
    </submittedName>
</protein>
<accession>A0A6G7XGQ7</accession>
<feature type="transmembrane region" description="Helical" evidence="12">
    <location>
        <begin position="181"/>
        <end position="209"/>
    </location>
</feature>
<gene>
    <name evidence="15" type="ORF">G7068_10380</name>
</gene>
<feature type="transmembrane region" description="Helical" evidence="12">
    <location>
        <begin position="280"/>
        <end position="304"/>
    </location>
</feature>
<dbReference type="PROSITE" id="PS50929">
    <property type="entry name" value="ABC_TM1F"/>
    <property type="match status" value="1"/>
</dbReference>
<evidence type="ECO:0000256" key="1">
    <source>
        <dbReference type="ARBA" id="ARBA00004429"/>
    </source>
</evidence>
<dbReference type="AlphaFoldDB" id="A0A6G7XGQ7"/>
<organism evidence="15 16">
    <name type="scientific">Leucobacter viscericola</name>
    <dbReference type="NCBI Taxonomy" id="2714935"/>
    <lineage>
        <taxon>Bacteria</taxon>
        <taxon>Bacillati</taxon>
        <taxon>Actinomycetota</taxon>
        <taxon>Actinomycetes</taxon>
        <taxon>Micrococcales</taxon>
        <taxon>Microbacteriaceae</taxon>
        <taxon>Leucobacter</taxon>
    </lineage>
</organism>
<evidence type="ECO:0000256" key="8">
    <source>
        <dbReference type="ARBA" id="ARBA00022989"/>
    </source>
</evidence>
<evidence type="ECO:0000313" key="15">
    <source>
        <dbReference type="EMBL" id="QIK63558.1"/>
    </source>
</evidence>
<keyword evidence="7 15" id="KW-0067">ATP-binding</keyword>
<feature type="domain" description="ABC transmembrane type-1" evidence="14">
    <location>
        <begin position="52"/>
        <end position="347"/>
    </location>
</feature>
<dbReference type="InterPro" id="IPR039421">
    <property type="entry name" value="Type_1_exporter"/>
</dbReference>
<evidence type="ECO:0000256" key="6">
    <source>
        <dbReference type="ARBA" id="ARBA00022741"/>
    </source>
</evidence>
<evidence type="ECO:0000256" key="5">
    <source>
        <dbReference type="ARBA" id="ARBA00022692"/>
    </source>
</evidence>
<dbReference type="InterPro" id="IPR011527">
    <property type="entry name" value="ABC1_TM_dom"/>
</dbReference>
<evidence type="ECO:0000256" key="11">
    <source>
        <dbReference type="SAM" id="MobiDB-lite"/>
    </source>
</evidence>
<keyword evidence="5 12" id="KW-0812">Transmembrane</keyword>
<dbReference type="PROSITE" id="PS00211">
    <property type="entry name" value="ABC_TRANSPORTER_1"/>
    <property type="match status" value="1"/>
</dbReference>
<keyword evidence="9 12" id="KW-0472">Membrane</keyword>
<dbReference type="InterPro" id="IPR003593">
    <property type="entry name" value="AAA+_ATPase"/>
</dbReference>
<dbReference type="InterPro" id="IPR027417">
    <property type="entry name" value="P-loop_NTPase"/>
</dbReference>
<dbReference type="PANTHER" id="PTHR43394">
    <property type="entry name" value="ATP-DEPENDENT PERMEASE MDL1, MITOCHONDRIAL"/>
    <property type="match status" value="1"/>
</dbReference>
<dbReference type="Proteomes" id="UP000502677">
    <property type="component" value="Chromosome"/>
</dbReference>